<accession>A0AAF0GIF5</accession>
<dbReference type="InterPro" id="IPR027417">
    <property type="entry name" value="P-loop_NTPase"/>
</dbReference>
<feature type="region of interest" description="Disordered" evidence="1">
    <location>
        <begin position="641"/>
        <end position="664"/>
    </location>
</feature>
<proteinExistence type="predicted"/>
<reference evidence="2" key="1">
    <citation type="submission" date="2023-03" db="EMBL/GenBank/DDBJ databases">
        <authorList>
            <person name="Aguilar E."/>
            <person name="Antigua R."/>
            <person name="Antonino C."/>
            <person name="Bisram R."/>
            <person name="Chen J."/>
            <person name="Davilmar B."/>
            <person name="Del R.K."/>
            <person name="Germosen J."/>
            <person name="Hernandez J."/>
            <person name="Kelloggs L."/>
            <person name="Lema C."/>
            <person name="Li J."/>
            <person name="Melendez A."/>
            <person name="Mohammed I."/>
            <person name="Ryan A."/>
            <person name="Singh S."/>
            <person name="Tariq H."/>
            <person name="Golebiewska U.P."/>
            <person name="Russell D.A."/>
            <person name="Jacobs-Sera D."/>
            <person name="Hatfull G.F."/>
        </authorList>
    </citation>
    <scope>NUCLEOTIDE SEQUENCE</scope>
</reference>
<dbReference type="EMBL" id="OQ709222">
    <property type="protein sequence ID" value="WGH21913.1"/>
    <property type="molecule type" value="Genomic_DNA"/>
</dbReference>
<evidence type="ECO:0000256" key="1">
    <source>
        <dbReference type="SAM" id="MobiDB-lite"/>
    </source>
</evidence>
<name>A0AAF0GIF5_9CAUD</name>
<keyword evidence="3" id="KW-1185">Reference proteome</keyword>
<protein>
    <submittedName>
        <fullName evidence="2">Terminase</fullName>
    </submittedName>
</protein>
<gene>
    <name evidence="2" type="primary">29</name>
    <name evidence="2" type="ORF">SEA_TROGGLEHUMPER_29</name>
</gene>
<evidence type="ECO:0000313" key="2">
    <source>
        <dbReference type="EMBL" id="WGH21913.1"/>
    </source>
</evidence>
<evidence type="ECO:0000313" key="3">
    <source>
        <dbReference type="Proteomes" id="UP001242841"/>
    </source>
</evidence>
<dbReference type="Gene3D" id="3.40.50.300">
    <property type="entry name" value="P-loop containing nucleotide triphosphate hydrolases"/>
    <property type="match status" value="1"/>
</dbReference>
<organism evidence="2 3">
    <name type="scientific">Rhodococcus phage Trogglehumper</name>
    <dbReference type="NCBI Taxonomy" id="3038381"/>
    <lineage>
        <taxon>Viruses</taxon>
        <taxon>Duplodnaviria</taxon>
        <taxon>Heunggongvirae</taxon>
        <taxon>Uroviricota</taxon>
        <taxon>Caudoviricetes</taxon>
        <taxon>Caudoviricetes incertae sedis</taxon>
        <taxon>Trogglehumpervirus</taxon>
        <taxon>Trogglehumpervirus trogglehumper</taxon>
    </lineage>
</organism>
<dbReference type="Proteomes" id="UP001242841">
    <property type="component" value="Segment"/>
</dbReference>
<sequence>MSLAAIDDEFDYAIDNEIESEEQSVFDFLLENPEFLDRPATIEEFIGPEYLDLESTLRDSVRAALVEIFGEHVSPHRISKARRAMFTGAIGIGKTTLASIAIPYMVHWVLCLKNPQEYFGLMKATRIAFMLMSTTDAQAKEVLFGDIKARLSDSPWAKRMNSPWPDSPWDPAFKNQLRFPKEIWVLPGNSKEKSFEGYNILGGIIDEGDSHQVTANRDYAQVGYETIHNRISSRFTDPKAKDTRGLLIVIGQMKSASGFMARKMKELEKDDGAVVIRLTQWESFGWQTYKNDDGTYDVFWYDVDRKCEVSPQYARDVKSSSIIPIPNTFKKDFDTNPVKALRDLGGIPPESTDPFIAVMERVQSAQLRWHENHPDIDQPVNDSCVVPRFHPRLVADDAVKRVLHIDIAYSDATSADALGIAMGHVSKLVDLNGDIKPYVVIDFLMRIKAQTGSQIMLEDVRNYIYELRDSRGYKIRQVTVDGTNSVDMMQTLIKRRIPADYLSVDRTKAPYEDLREIIYERRIEFPAYVTMLAPGSAEQVVIAERELRQLNDNGKKVDHPVGGSKDVADALAGVVHVLTGSPEYRRGLRKPTMAQQISDVTMDYGSGYDPNLHSTYVEAEVVDLELDLSPDPMLMAALGGGPPRNPNGLPTMERFPAGSGARTK</sequence>